<sequence>KKMYAYPISANWEVPWYQCEHVEGVVRARTEELIIRSGTRKSDRSARAVSHHPAAPREQKVTTPTH</sequence>
<feature type="non-terminal residue" evidence="2">
    <location>
        <position position="1"/>
    </location>
</feature>
<feature type="compositionally biased region" description="Basic and acidic residues" evidence="1">
    <location>
        <begin position="36"/>
        <end position="46"/>
    </location>
</feature>
<evidence type="ECO:0000256" key="1">
    <source>
        <dbReference type="SAM" id="MobiDB-lite"/>
    </source>
</evidence>
<protein>
    <submittedName>
        <fullName evidence="2">Uncharacterized protein</fullName>
    </submittedName>
</protein>
<name>A0A0C9XXB5_9AGAM</name>
<reference evidence="2 3" key="1">
    <citation type="submission" date="2014-04" db="EMBL/GenBank/DDBJ databases">
        <authorList>
            <consortium name="DOE Joint Genome Institute"/>
            <person name="Kuo A."/>
            <person name="Kohler A."/>
            <person name="Costa M.D."/>
            <person name="Nagy L.G."/>
            <person name="Floudas D."/>
            <person name="Copeland A."/>
            <person name="Barry K.W."/>
            <person name="Cichocki N."/>
            <person name="Veneault-Fourrey C."/>
            <person name="LaButti K."/>
            <person name="Lindquist E.A."/>
            <person name="Lipzen A."/>
            <person name="Lundell T."/>
            <person name="Morin E."/>
            <person name="Murat C."/>
            <person name="Sun H."/>
            <person name="Tunlid A."/>
            <person name="Henrissat B."/>
            <person name="Grigoriev I.V."/>
            <person name="Hibbett D.S."/>
            <person name="Martin F."/>
            <person name="Nordberg H.P."/>
            <person name="Cantor M.N."/>
            <person name="Hua S.X."/>
        </authorList>
    </citation>
    <scope>NUCLEOTIDE SEQUENCE [LARGE SCALE GENOMIC DNA]</scope>
    <source>
        <strain evidence="2 3">441</strain>
    </source>
</reference>
<accession>A0A0C9XXB5</accession>
<organism evidence="2 3">
    <name type="scientific">Pisolithus microcarpus 441</name>
    <dbReference type="NCBI Taxonomy" id="765257"/>
    <lineage>
        <taxon>Eukaryota</taxon>
        <taxon>Fungi</taxon>
        <taxon>Dikarya</taxon>
        <taxon>Basidiomycota</taxon>
        <taxon>Agaricomycotina</taxon>
        <taxon>Agaricomycetes</taxon>
        <taxon>Agaricomycetidae</taxon>
        <taxon>Boletales</taxon>
        <taxon>Sclerodermatineae</taxon>
        <taxon>Pisolithaceae</taxon>
        <taxon>Pisolithus</taxon>
    </lineage>
</organism>
<gene>
    <name evidence="2" type="ORF">PISMIDRAFT_685594</name>
</gene>
<feature type="region of interest" description="Disordered" evidence="1">
    <location>
        <begin position="36"/>
        <end position="66"/>
    </location>
</feature>
<dbReference type="EMBL" id="KN833837">
    <property type="protein sequence ID" value="KIK17135.1"/>
    <property type="molecule type" value="Genomic_DNA"/>
</dbReference>
<keyword evidence="3" id="KW-1185">Reference proteome</keyword>
<evidence type="ECO:0000313" key="2">
    <source>
        <dbReference type="EMBL" id="KIK17135.1"/>
    </source>
</evidence>
<reference evidence="3" key="2">
    <citation type="submission" date="2015-01" db="EMBL/GenBank/DDBJ databases">
        <title>Evolutionary Origins and Diversification of the Mycorrhizal Mutualists.</title>
        <authorList>
            <consortium name="DOE Joint Genome Institute"/>
            <consortium name="Mycorrhizal Genomics Consortium"/>
            <person name="Kohler A."/>
            <person name="Kuo A."/>
            <person name="Nagy L.G."/>
            <person name="Floudas D."/>
            <person name="Copeland A."/>
            <person name="Barry K.W."/>
            <person name="Cichocki N."/>
            <person name="Veneault-Fourrey C."/>
            <person name="LaButti K."/>
            <person name="Lindquist E.A."/>
            <person name="Lipzen A."/>
            <person name="Lundell T."/>
            <person name="Morin E."/>
            <person name="Murat C."/>
            <person name="Riley R."/>
            <person name="Ohm R."/>
            <person name="Sun H."/>
            <person name="Tunlid A."/>
            <person name="Henrissat B."/>
            <person name="Grigoriev I.V."/>
            <person name="Hibbett D.S."/>
            <person name="Martin F."/>
        </authorList>
    </citation>
    <scope>NUCLEOTIDE SEQUENCE [LARGE SCALE GENOMIC DNA]</scope>
    <source>
        <strain evidence="3">441</strain>
    </source>
</reference>
<evidence type="ECO:0000313" key="3">
    <source>
        <dbReference type="Proteomes" id="UP000054018"/>
    </source>
</evidence>
<proteinExistence type="predicted"/>
<dbReference type="HOGENOM" id="CLU_2838211_0_0_1"/>
<dbReference type="Proteomes" id="UP000054018">
    <property type="component" value="Unassembled WGS sequence"/>
</dbReference>
<feature type="non-terminal residue" evidence="2">
    <location>
        <position position="66"/>
    </location>
</feature>
<dbReference type="AlphaFoldDB" id="A0A0C9XXB5"/>